<evidence type="ECO:0000313" key="3">
    <source>
        <dbReference type="Proteomes" id="UP000275910"/>
    </source>
</evidence>
<sequence length="71" mass="7715">MKAKTIGMNIRLVAVCVFSFGLSFSSVVFASTCENDCARGLYNCYRNGGTEAKCEKFYNICMYNCEVAGGG</sequence>
<dbReference type="RefSeq" id="WP_123645625.1">
    <property type="nucleotide sequence ID" value="NZ_RCTY01000001.1"/>
</dbReference>
<feature type="chain" id="PRO_5017933493" description="Lipoprotein" evidence="1">
    <location>
        <begin position="31"/>
        <end position="71"/>
    </location>
</feature>
<comment type="caution">
    <text evidence="2">The sequence shown here is derived from an EMBL/GenBank/DDBJ whole genome shotgun (WGS) entry which is preliminary data.</text>
</comment>
<evidence type="ECO:0000313" key="2">
    <source>
        <dbReference type="EMBL" id="ROU09411.1"/>
    </source>
</evidence>
<proteinExistence type="predicted"/>
<gene>
    <name evidence="2" type="ORF">D9T17_00850</name>
</gene>
<keyword evidence="1" id="KW-0732">Signal</keyword>
<dbReference type="EMBL" id="RCTY01000001">
    <property type="protein sequence ID" value="ROU09411.1"/>
    <property type="molecule type" value="Genomic_DNA"/>
</dbReference>
<evidence type="ECO:0008006" key="4">
    <source>
        <dbReference type="Google" id="ProtNLM"/>
    </source>
</evidence>
<name>A0A3N2RPZ1_LYSEN</name>
<protein>
    <recommendedName>
        <fullName evidence="4">Lipoprotein</fullName>
    </recommendedName>
</protein>
<reference evidence="2 3" key="1">
    <citation type="submission" date="2018-10" db="EMBL/GenBank/DDBJ databases">
        <title>The genome of Lysobacter enzymogenes OH11.</title>
        <authorList>
            <person name="Liu F."/>
            <person name="Zhao Y."/>
            <person name="Qian G."/>
            <person name="Chen Y."/>
            <person name="Xu H."/>
        </authorList>
    </citation>
    <scope>NUCLEOTIDE SEQUENCE [LARGE SCALE GENOMIC DNA]</scope>
    <source>
        <strain evidence="2 3">OH11</strain>
    </source>
</reference>
<dbReference type="AlphaFoldDB" id="A0A3N2RPZ1"/>
<organism evidence="2 3">
    <name type="scientific">Lysobacter enzymogenes</name>
    <dbReference type="NCBI Taxonomy" id="69"/>
    <lineage>
        <taxon>Bacteria</taxon>
        <taxon>Pseudomonadati</taxon>
        <taxon>Pseudomonadota</taxon>
        <taxon>Gammaproteobacteria</taxon>
        <taxon>Lysobacterales</taxon>
        <taxon>Lysobacteraceae</taxon>
        <taxon>Lysobacter</taxon>
    </lineage>
</organism>
<dbReference type="Proteomes" id="UP000275910">
    <property type="component" value="Unassembled WGS sequence"/>
</dbReference>
<evidence type="ECO:0000256" key="1">
    <source>
        <dbReference type="SAM" id="SignalP"/>
    </source>
</evidence>
<accession>A0A3N2RPZ1</accession>
<feature type="signal peptide" evidence="1">
    <location>
        <begin position="1"/>
        <end position="30"/>
    </location>
</feature>